<protein>
    <recommendedName>
        <fullName evidence="3">Condensation domain-containing protein</fullName>
    </recommendedName>
</protein>
<reference evidence="1 2" key="1">
    <citation type="submission" date="2024-04" db="EMBL/GenBank/DDBJ databases">
        <title>Tritrichomonas musculus Genome.</title>
        <authorList>
            <person name="Alves-Ferreira E."/>
            <person name="Grigg M."/>
            <person name="Lorenzi H."/>
            <person name="Galac M."/>
        </authorList>
    </citation>
    <scope>NUCLEOTIDE SEQUENCE [LARGE SCALE GENOMIC DNA]</scope>
    <source>
        <strain evidence="1 2">EAF2021</strain>
    </source>
</reference>
<dbReference type="Proteomes" id="UP001470230">
    <property type="component" value="Unassembled WGS sequence"/>
</dbReference>
<proteinExistence type="predicted"/>
<dbReference type="EMBL" id="JAPFFF010000030">
    <property type="protein sequence ID" value="KAK8845999.1"/>
    <property type="molecule type" value="Genomic_DNA"/>
</dbReference>
<evidence type="ECO:0000313" key="1">
    <source>
        <dbReference type="EMBL" id="KAK8845999.1"/>
    </source>
</evidence>
<organism evidence="1 2">
    <name type="scientific">Tritrichomonas musculus</name>
    <dbReference type="NCBI Taxonomy" id="1915356"/>
    <lineage>
        <taxon>Eukaryota</taxon>
        <taxon>Metamonada</taxon>
        <taxon>Parabasalia</taxon>
        <taxon>Tritrichomonadida</taxon>
        <taxon>Tritrichomonadidae</taxon>
        <taxon>Tritrichomonas</taxon>
    </lineage>
</organism>
<comment type="caution">
    <text evidence="1">The sequence shown here is derived from an EMBL/GenBank/DDBJ whole genome shotgun (WGS) entry which is preliminary data.</text>
</comment>
<gene>
    <name evidence="1" type="ORF">M9Y10_020943</name>
</gene>
<accession>A0ABR2HGZ4</accession>
<keyword evidence="2" id="KW-1185">Reference proteome</keyword>
<name>A0ABR2HGZ4_9EUKA</name>
<evidence type="ECO:0008006" key="3">
    <source>
        <dbReference type="Google" id="ProtNLM"/>
    </source>
</evidence>
<evidence type="ECO:0000313" key="2">
    <source>
        <dbReference type="Proteomes" id="UP001470230"/>
    </source>
</evidence>
<sequence length="439" mass="50374">MLSKKRISPFELNQVLGANYVILTLKFDGKDTVKDTVEKLKDEIIGLNLRLEGNYLVRRKKEDIQVHQLPPSSNFDSIYSMTSWASTKYLPKFKHEMGTISCNDDTIILNLNHAICDGKYIAGVAHHIGDPLVKPTNSYFPITLDEEFKSEVEERLTKPPSFFRNDRNNTIFHDFGMEKTPTELLYDEFYDTKTFSNYDSKKKICKNLTSAIVTGYCLSAMALQGDTEITHIGGSMACDMRNELRNKKINHIENIFHQNSPYNRDRNDPNDPITLNHTNIFAVCPITAKISPDTKINECYSRLNQCLRRHFDSNKEDLFDYRSTMGKENPEDVSNGIMICYSNLGPIRVKKPVKDLYLYNMCINRAFDFAIPLLTYAIIDESNDRNEFHSQVRYEGNGLTGKQAITLSKSLKHYLQTFNGNSTLEEALKDIKAFQKSLD</sequence>